<evidence type="ECO:0000256" key="2">
    <source>
        <dbReference type="SAM" id="SignalP"/>
    </source>
</evidence>
<feature type="signal peptide" evidence="2">
    <location>
        <begin position="1"/>
        <end position="24"/>
    </location>
</feature>
<dbReference type="AlphaFoldDB" id="E5Y7M5"/>
<keyword evidence="4" id="KW-1185">Reference proteome</keyword>
<dbReference type="RefSeq" id="WP_005028002.1">
    <property type="nucleotide sequence ID" value="NZ_KE150238.1"/>
</dbReference>
<reference evidence="3 4" key="2">
    <citation type="submission" date="2013-04" db="EMBL/GenBank/DDBJ databases">
        <title>The Genome Sequence of Bilophila wadsworthia 3_1_6.</title>
        <authorList>
            <consortium name="The Broad Institute Genomics Platform"/>
            <person name="Earl A."/>
            <person name="Ward D."/>
            <person name="Feldgarden M."/>
            <person name="Gevers D."/>
            <person name="Sibley C."/>
            <person name="Strauss J."/>
            <person name="Allen-Vercoe E."/>
            <person name="Walker B."/>
            <person name="Young S."/>
            <person name="Zeng Q."/>
            <person name="Gargeya S."/>
            <person name="Fitzgerald M."/>
            <person name="Haas B."/>
            <person name="Abouelleil A."/>
            <person name="Allen A.W."/>
            <person name="Alvarado L."/>
            <person name="Arachchi H.M."/>
            <person name="Berlin A.M."/>
            <person name="Chapman S.B."/>
            <person name="Gainer-Dewar J."/>
            <person name="Goldberg J."/>
            <person name="Griggs A."/>
            <person name="Gujja S."/>
            <person name="Hansen M."/>
            <person name="Howarth C."/>
            <person name="Imamovic A."/>
            <person name="Ireland A."/>
            <person name="Larimer J."/>
            <person name="McCowan C."/>
            <person name="Murphy C."/>
            <person name="Pearson M."/>
            <person name="Poon T.W."/>
            <person name="Priest M."/>
            <person name="Roberts A."/>
            <person name="Saif S."/>
            <person name="Shea T."/>
            <person name="Sisk P."/>
            <person name="Sykes S."/>
            <person name="Wortman J."/>
            <person name="Nusbaum C."/>
            <person name="Birren B."/>
        </authorList>
    </citation>
    <scope>NUCLEOTIDE SEQUENCE [LARGE SCALE GENOMIC DNA]</scope>
    <source>
        <strain evidence="3 4">3_1_6</strain>
    </source>
</reference>
<evidence type="ECO:0000256" key="1">
    <source>
        <dbReference type="SAM" id="MobiDB-lite"/>
    </source>
</evidence>
<accession>E5Y7M5</accession>
<feature type="compositionally biased region" description="Basic and acidic residues" evidence="1">
    <location>
        <begin position="235"/>
        <end position="244"/>
    </location>
</feature>
<organism evidence="3 4">
    <name type="scientific">Bilophila wadsworthia (strain 3_1_6)</name>
    <dbReference type="NCBI Taxonomy" id="563192"/>
    <lineage>
        <taxon>Bacteria</taxon>
        <taxon>Pseudomonadati</taxon>
        <taxon>Thermodesulfobacteriota</taxon>
        <taxon>Desulfovibrionia</taxon>
        <taxon>Desulfovibrionales</taxon>
        <taxon>Desulfovibrionaceae</taxon>
        <taxon>Bilophila</taxon>
    </lineage>
</organism>
<evidence type="ECO:0000313" key="4">
    <source>
        <dbReference type="Proteomes" id="UP000006034"/>
    </source>
</evidence>
<protein>
    <recommendedName>
        <fullName evidence="5">Lipoprotein</fullName>
    </recommendedName>
</protein>
<evidence type="ECO:0008006" key="5">
    <source>
        <dbReference type="Google" id="ProtNLM"/>
    </source>
</evidence>
<feature type="region of interest" description="Disordered" evidence="1">
    <location>
        <begin position="218"/>
        <end position="244"/>
    </location>
</feature>
<dbReference type="eggNOG" id="ENOG50318BJ">
    <property type="taxonomic scope" value="Bacteria"/>
</dbReference>
<dbReference type="GeneID" id="78085333"/>
<dbReference type="OrthoDB" id="5453046at2"/>
<feature type="chain" id="PRO_5003203331" description="Lipoprotein" evidence="2">
    <location>
        <begin position="25"/>
        <end position="244"/>
    </location>
</feature>
<proteinExistence type="predicted"/>
<dbReference type="EMBL" id="ADCP02000001">
    <property type="protein sequence ID" value="EFV43984.1"/>
    <property type="molecule type" value="Genomic_DNA"/>
</dbReference>
<gene>
    <name evidence="3" type="ORF">HMPREF0179_02190</name>
</gene>
<dbReference type="PROSITE" id="PS51257">
    <property type="entry name" value="PROKAR_LIPOPROTEIN"/>
    <property type="match status" value="1"/>
</dbReference>
<comment type="caution">
    <text evidence="3">The sequence shown here is derived from an EMBL/GenBank/DDBJ whole genome shotgun (WGS) entry which is preliminary data.</text>
</comment>
<name>E5Y7M5_BILW3</name>
<dbReference type="Proteomes" id="UP000006034">
    <property type="component" value="Unassembled WGS sequence"/>
</dbReference>
<evidence type="ECO:0000313" key="3">
    <source>
        <dbReference type="EMBL" id="EFV43984.1"/>
    </source>
</evidence>
<dbReference type="HOGENOM" id="CLU_1169198_0_0_7"/>
<reference evidence="3 4" key="1">
    <citation type="submission" date="2010-10" db="EMBL/GenBank/DDBJ databases">
        <authorList>
            <consortium name="The Broad Institute Genome Sequencing Platform"/>
            <person name="Ward D."/>
            <person name="Earl A."/>
            <person name="Feldgarden M."/>
            <person name="Young S.K."/>
            <person name="Gargeya S."/>
            <person name="Zeng Q."/>
            <person name="Alvarado L."/>
            <person name="Berlin A."/>
            <person name="Bochicchio J."/>
            <person name="Chapman S.B."/>
            <person name="Chen Z."/>
            <person name="Freedman E."/>
            <person name="Gellesch M."/>
            <person name="Goldberg J."/>
            <person name="Griggs A."/>
            <person name="Gujja S."/>
            <person name="Heilman E."/>
            <person name="Heiman D."/>
            <person name="Howarth C."/>
            <person name="Mehta T."/>
            <person name="Neiman D."/>
            <person name="Pearson M."/>
            <person name="Roberts A."/>
            <person name="Saif S."/>
            <person name="Shea T."/>
            <person name="Shenoy N."/>
            <person name="Sisk P."/>
            <person name="Stolte C."/>
            <person name="Sykes S."/>
            <person name="White J."/>
            <person name="Yandava C."/>
            <person name="Allen-Vercoe E."/>
            <person name="Sibley C."/>
            <person name="Ambrose C.E."/>
            <person name="Strauss J."/>
            <person name="Daigneault M."/>
            <person name="Haas B."/>
            <person name="Nusbaum C."/>
            <person name="Birren B."/>
        </authorList>
    </citation>
    <scope>NUCLEOTIDE SEQUENCE [LARGE SCALE GENOMIC DNA]</scope>
    <source>
        <strain evidence="3 4">3_1_6</strain>
    </source>
</reference>
<sequence>MSARFPLSLRLFFTTCLCLCVCLAAGCSGKQVHVTVENEFNMMAKRLAPVLKAHGVIDEHGAYVAPVFSTPELPPQLGEYLFQRLSPAFRFKVDPALLPPTFALSRTAGDTVEMQPYGFMLGQGADIVTVTLLAQTDWNDDGLNEWLLLCRVKPIIGKNNMRDYYLLVEKPGASILVPKLLAVYDCLSQSCKLFVDVDQKKPPYAPEEPTIEVKIGQKDVTLPPNAPPPPGAPQHEFKESKLGE</sequence>
<keyword evidence="2" id="KW-0732">Signal</keyword>